<evidence type="ECO:0000259" key="2">
    <source>
        <dbReference type="Pfam" id="PF13505"/>
    </source>
</evidence>
<evidence type="ECO:0000256" key="1">
    <source>
        <dbReference type="ARBA" id="ARBA00022729"/>
    </source>
</evidence>
<organism evidence="3 4">
    <name type="scientific">Aquamicrobium zhengzhouense</name>
    <dbReference type="NCBI Taxonomy" id="2781738"/>
    <lineage>
        <taxon>Bacteria</taxon>
        <taxon>Pseudomonadati</taxon>
        <taxon>Pseudomonadota</taxon>
        <taxon>Alphaproteobacteria</taxon>
        <taxon>Hyphomicrobiales</taxon>
        <taxon>Phyllobacteriaceae</taxon>
        <taxon>Aquamicrobium</taxon>
    </lineage>
</organism>
<dbReference type="Pfam" id="PF13505">
    <property type="entry name" value="OMP_b-brl"/>
    <property type="match status" value="1"/>
</dbReference>
<evidence type="ECO:0000313" key="4">
    <source>
        <dbReference type="Proteomes" id="UP000601789"/>
    </source>
</evidence>
<sequence>MTAPAFGADYSEPQVIEYEIPAPAARTAEPFGGWYLRGDVAYRHSKYRGGEYIRYDDPVPPPGFFDFGDLKGSYSIGGGVGYQINRHLRTDVTLDWFGKSDFRGQTTGVCGPDQLPCSSTDRSAYSAWLLLANAYVDLGTWNKITPYVGAGIGGAWVKWDSLRNLDDNGETGHNGGKGWRFAYSLMAGASYCLTQNWHADLGYRFTHIQGGRMFGYANNAGPGWDKGLFTHEARAGLRYQFGGAGDRCGDEQLVYIPPEPYSPPPVYK</sequence>
<accession>A0ABS0SHQ3</accession>
<reference evidence="3 4" key="1">
    <citation type="submission" date="2020-10" db="EMBL/GenBank/DDBJ databases">
        <title>Aquamicrobium zhengzhouensis sp. nov., a exopolysaccharide producing bacterium isolated from farmland soil.</title>
        <authorList>
            <person name="Wang X."/>
        </authorList>
    </citation>
    <scope>NUCLEOTIDE SEQUENCE [LARGE SCALE GENOMIC DNA]</scope>
    <source>
        <strain evidence="4">cd-1</strain>
    </source>
</reference>
<dbReference type="Proteomes" id="UP000601789">
    <property type="component" value="Unassembled WGS sequence"/>
</dbReference>
<keyword evidence="4" id="KW-1185">Reference proteome</keyword>
<keyword evidence="1" id="KW-0732">Signal</keyword>
<dbReference type="InterPro" id="IPR027385">
    <property type="entry name" value="Beta-barrel_OMP"/>
</dbReference>
<dbReference type="EMBL" id="JADGMQ010000015">
    <property type="protein sequence ID" value="MBI1622329.1"/>
    <property type="molecule type" value="Genomic_DNA"/>
</dbReference>
<dbReference type="SUPFAM" id="SSF56925">
    <property type="entry name" value="OMPA-like"/>
    <property type="match status" value="1"/>
</dbReference>
<evidence type="ECO:0000313" key="3">
    <source>
        <dbReference type="EMBL" id="MBI1622329.1"/>
    </source>
</evidence>
<feature type="domain" description="Outer membrane protein beta-barrel" evidence="2">
    <location>
        <begin position="22"/>
        <end position="241"/>
    </location>
</feature>
<dbReference type="InterPro" id="IPR011250">
    <property type="entry name" value="OMP/PagP_B-barrel"/>
</dbReference>
<dbReference type="Gene3D" id="2.40.160.20">
    <property type="match status" value="1"/>
</dbReference>
<proteinExistence type="predicted"/>
<comment type="caution">
    <text evidence="3">The sequence shown here is derived from an EMBL/GenBank/DDBJ whole genome shotgun (WGS) entry which is preliminary data.</text>
</comment>
<name>A0ABS0SHQ3_9HYPH</name>
<gene>
    <name evidence="3" type="ORF">IOD40_16840</name>
</gene>
<protein>
    <submittedName>
        <fullName evidence="3">Porin family protein</fullName>
    </submittedName>
</protein>